<evidence type="ECO:0000259" key="1">
    <source>
        <dbReference type="Pfam" id="PF14200"/>
    </source>
</evidence>
<accession>A0A841M4M7</accession>
<dbReference type="RefSeq" id="WP_184224913.1">
    <property type="nucleotide sequence ID" value="NZ_JACIIU010000077.1"/>
</dbReference>
<evidence type="ECO:0000313" key="3">
    <source>
        <dbReference type="Proteomes" id="UP000555393"/>
    </source>
</evidence>
<comment type="caution">
    <text evidence="2">The sequence shown here is derived from an EMBL/GenBank/DDBJ whole genome shotgun (WGS) entry which is preliminary data.</text>
</comment>
<dbReference type="AlphaFoldDB" id="A0A841M4M7"/>
<sequence>MNFYQFIIRFLLIGLLNVLVPISKANSQILPDGDYFLVAKHSSKALTAFEAAPNSVILGQSDYIDDDSIRQVWTISRTVKNQDGVYNIRSKYFGGYLGTGADNDNGDVAVVLNKRPMSGGWRLKKGTVGINIASVQSGMSLNVTGSDENDDAQIIVYDDSSEENATWRLFPVNDSYTVASSNDNSTNLNNVEKSYRLVALPAASREKSRMRRMKLMDYHPSGLFVRKGEKVSISVEGLSPSADGLFIMVGPRNSFEESRISNDPQIIAAPEGTSHLT</sequence>
<dbReference type="CDD" id="cd00161">
    <property type="entry name" value="beta-trefoil_Ricin-like"/>
    <property type="match status" value="1"/>
</dbReference>
<dbReference type="SUPFAM" id="SSF50370">
    <property type="entry name" value="Ricin B-like lectins"/>
    <property type="match status" value="1"/>
</dbReference>
<organism evidence="2 3">
    <name type="scientific">Paenochrobactrum gallinarii</name>
    <dbReference type="NCBI Taxonomy" id="643673"/>
    <lineage>
        <taxon>Bacteria</taxon>
        <taxon>Pseudomonadati</taxon>
        <taxon>Pseudomonadota</taxon>
        <taxon>Alphaproteobacteria</taxon>
        <taxon>Hyphomicrobiales</taxon>
        <taxon>Brucellaceae</taxon>
        <taxon>Paenochrobactrum</taxon>
    </lineage>
</organism>
<dbReference type="InterPro" id="IPR035992">
    <property type="entry name" value="Ricin_B-like_lectins"/>
</dbReference>
<dbReference type="Gene3D" id="2.80.10.50">
    <property type="match status" value="1"/>
</dbReference>
<protein>
    <recommendedName>
        <fullName evidence="1">Ricin B lectin domain-containing protein</fullName>
    </recommendedName>
</protein>
<gene>
    <name evidence="2" type="ORF">FHS77_003307</name>
</gene>
<evidence type="ECO:0000313" key="2">
    <source>
        <dbReference type="EMBL" id="MBB6262719.1"/>
    </source>
</evidence>
<dbReference type="Pfam" id="PF14200">
    <property type="entry name" value="RicinB_lectin_2"/>
    <property type="match status" value="1"/>
</dbReference>
<dbReference type="EMBL" id="JACIIU010000077">
    <property type="protein sequence ID" value="MBB6262719.1"/>
    <property type="molecule type" value="Genomic_DNA"/>
</dbReference>
<name>A0A841M4M7_9HYPH</name>
<keyword evidence="3" id="KW-1185">Reference proteome</keyword>
<reference evidence="2 3" key="1">
    <citation type="submission" date="2020-08" db="EMBL/GenBank/DDBJ databases">
        <title>Genomic Encyclopedia of Type Strains, Phase IV (KMG-IV): sequencing the most valuable type-strain genomes for metagenomic binning, comparative biology and taxonomic classification.</title>
        <authorList>
            <person name="Goeker M."/>
        </authorList>
    </citation>
    <scope>NUCLEOTIDE SEQUENCE [LARGE SCALE GENOMIC DNA]</scope>
    <source>
        <strain evidence="2 3">DSM 22336</strain>
    </source>
</reference>
<dbReference type="Gene3D" id="2.60.120.1250">
    <property type="entry name" value="Peptidase M60, enhancin-like domain 1"/>
    <property type="match status" value="1"/>
</dbReference>
<dbReference type="Proteomes" id="UP000555393">
    <property type="component" value="Unassembled WGS sequence"/>
</dbReference>
<feature type="domain" description="Ricin B lectin" evidence="1">
    <location>
        <begin position="121"/>
        <end position="189"/>
    </location>
</feature>
<dbReference type="PROSITE" id="PS50231">
    <property type="entry name" value="RICIN_B_LECTIN"/>
    <property type="match status" value="1"/>
</dbReference>
<proteinExistence type="predicted"/>
<dbReference type="InterPro" id="IPR000772">
    <property type="entry name" value="Ricin_B_lectin"/>
</dbReference>